<keyword evidence="2" id="KW-1185">Reference proteome</keyword>
<proteinExistence type="predicted"/>
<name>A0ABM5ZUI1_9GAMM</name>
<dbReference type="RefSeq" id="WP_228139876.1">
    <property type="nucleotide sequence ID" value="NZ_CP014945.1"/>
</dbReference>
<accession>A0ABM5ZUI1</accession>
<evidence type="ECO:0000313" key="2">
    <source>
        <dbReference type="Proteomes" id="UP000076104"/>
    </source>
</evidence>
<dbReference type="GeneID" id="33060891"/>
<protein>
    <submittedName>
        <fullName evidence="1">Uncharacterized protein</fullName>
    </submittedName>
</protein>
<dbReference type="EMBL" id="CP014945">
    <property type="protein sequence ID" value="AMT95706.1"/>
    <property type="molecule type" value="Genomic_DNA"/>
</dbReference>
<gene>
    <name evidence="1" type="ORF">A3K91_0068</name>
</gene>
<reference evidence="1 2" key="1">
    <citation type="submission" date="2016-03" db="EMBL/GenBank/DDBJ databases">
        <title>Genome sequencing of Psychrobacter alimentarius PAMC 27889.</title>
        <authorList>
            <person name="Lee J."/>
            <person name="Kim O.-S."/>
        </authorList>
    </citation>
    <scope>NUCLEOTIDE SEQUENCE [LARGE SCALE GENOMIC DNA]</scope>
    <source>
        <strain evidence="1 2">PAMC 27889</strain>
    </source>
</reference>
<organism evidence="1 2">
    <name type="scientific">Psychrobacter alimentarius</name>
    <dbReference type="NCBI Taxonomy" id="261164"/>
    <lineage>
        <taxon>Bacteria</taxon>
        <taxon>Pseudomonadati</taxon>
        <taxon>Pseudomonadota</taxon>
        <taxon>Gammaproteobacteria</taxon>
        <taxon>Moraxellales</taxon>
        <taxon>Moraxellaceae</taxon>
        <taxon>Psychrobacter</taxon>
    </lineage>
</organism>
<sequence>MTSDLNKDWTPTFGTVYTWFAMDKEGRIAVMVNNCWGDLPQSVLNIPNAEPLLDDLNDYIWEESNKYTDYPQDKAGELIVDLYSYWSNKDRYRKKVSIRTVGRIGKWHGYIIDFYCFFENKTMIRRKITKKLTAELKRIKNYSDANFSVNKGYFLYFAVDGYNEGDDYPVGYKGATKIGDYYRYLVPTVYASIEGFPQELWHGIAVSDTLDFTKDRMLDNDKINTYFPRNYRN</sequence>
<evidence type="ECO:0000313" key="1">
    <source>
        <dbReference type="EMBL" id="AMT95706.1"/>
    </source>
</evidence>
<dbReference type="Proteomes" id="UP000076104">
    <property type="component" value="Chromosome"/>
</dbReference>